<evidence type="ECO:0000256" key="1">
    <source>
        <dbReference type="ARBA" id="ARBA00006484"/>
    </source>
</evidence>
<dbReference type="GO" id="GO:0016491">
    <property type="term" value="F:oxidoreductase activity"/>
    <property type="evidence" value="ECO:0007669"/>
    <property type="project" value="UniProtKB-KW"/>
</dbReference>
<dbReference type="CDD" id="cd05233">
    <property type="entry name" value="SDR_c"/>
    <property type="match status" value="1"/>
</dbReference>
<keyword evidence="2" id="KW-0521">NADP</keyword>
<dbReference type="InterPro" id="IPR020904">
    <property type="entry name" value="Sc_DH/Rdtase_CS"/>
</dbReference>
<evidence type="ECO:0000313" key="5">
    <source>
        <dbReference type="Proteomes" id="UP001175261"/>
    </source>
</evidence>
<keyword evidence="3" id="KW-0560">Oxidoreductase</keyword>
<comment type="similarity">
    <text evidence="1">Belongs to the short-chain dehydrogenases/reductases (SDR) family.</text>
</comment>
<gene>
    <name evidence="4" type="ORF">NLU13_5376</name>
</gene>
<organism evidence="4 5">
    <name type="scientific">Sarocladium strictum</name>
    <name type="common">Black bundle disease fungus</name>
    <name type="synonym">Acremonium strictum</name>
    <dbReference type="NCBI Taxonomy" id="5046"/>
    <lineage>
        <taxon>Eukaryota</taxon>
        <taxon>Fungi</taxon>
        <taxon>Dikarya</taxon>
        <taxon>Ascomycota</taxon>
        <taxon>Pezizomycotina</taxon>
        <taxon>Sordariomycetes</taxon>
        <taxon>Hypocreomycetidae</taxon>
        <taxon>Hypocreales</taxon>
        <taxon>Sarocladiaceae</taxon>
        <taxon>Sarocladium</taxon>
    </lineage>
</organism>
<accession>A0AA39L7K2</accession>
<protein>
    <submittedName>
        <fullName evidence="4">Uncharacterized protein</fullName>
    </submittedName>
</protein>
<proteinExistence type="inferred from homology"/>
<dbReference type="InterPro" id="IPR036291">
    <property type="entry name" value="NAD(P)-bd_dom_sf"/>
</dbReference>
<dbReference type="Pfam" id="PF13561">
    <property type="entry name" value="adh_short_C2"/>
    <property type="match status" value="1"/>
</dbReference>
<comment type="caution">
    <text evidence="4">The sequence shown here is derived from an EMBL/GenBank/DDBJ whole genome shotgun (WGS) entry which is preliminary data.</text>
</comment>
<dbReference type="EMBL" id="JAPDFR010000004">
    <property type="protein sequence ID" value="KAK0387063.1"/>
    <property type="molecule type" value="Genomic_DNA"/>
</dbReference>
<dbReference type="InterPro" id="IPR002347">
    <property type="entry name" value="SDR_fam"/>
</dbReference>
<keyword evidence="5" id="KW-1185">Reference proteome</keyword>
<evidence type="ECO:0000256" key="2">
    <source>
        <dbReference type="ARBA" id="ARBA00022857"/>
    </source>
</evidence>
<dbReference type="PROSITE" id="PS00061">
    <property type="entry name" value="ADH_SHORT"/>
    <property type="match status" value="1"/>
</dbReference>
<dbReference type="PRINTS" id="PR00081">
    <property type="entry name" value="GDHRDH"/>
</dbReference>
<reference evidence="4" key="1">
    <citation type="submission" date="2022-10" db="EMBL/GenBank/DDBJ databases">
        <title>Determination and structural analysis of whole genome sequence of Sarocladium strictum F4-1.</title>
        <authorList>
            <person name="Hu L."/>
            <person name="Jiang Y."/>
        </authorList>
    </citation>
    <scope>NUCLEOTIDE SEQUENCE</scope>
    <source>
        <strain evidence="4">F4-1</strain>
    </source>
</reference>
<name>A0AA39L7K2_SARSR</name>
<dbReference type="AlphaFoldDB" id="A0AA39L7K2"/>
<dbReference type="PANTHER" id="PTHR43618">
    <property type="entry name" value="7-ALPHA-HYDROXYSTEROID DEHYDROGENASE"/>
    <property type="match status" value="1"/>
</dbReference>
<sequence>MSAVLFNVQGLIAVITGGGTGIGLMLAQALASNGATVYIIGRRREALDAAAKTEPSGRIIPIVGDVTSKESLLAAAEEVRKAHGYINVLLPNAGVNGPSFGSLPAEPTISDISSALLSWSPSEFTDTYAINTTGVFFTVAAFLELLDEGNKRSGLKQKSQIIATSSIGAFNRKPLVGFAYGGSKAAVVHMSKQLSTYLGPYGIRSNVIAPGFYPSEMTEGLIPKLDSAGWPADVVPERRAGDTEDLAGAVLFLVSRAGAYINGNVLITDGGRLGVVPASY</sequence>
<dbReference type="InterPro" id="IPR052178">
    <property type="entry name" value="Sec_Metab_Biosynth_SDR"/>
</dbReference>
<dbReference type="Proteomes" id="UP001175261">
    <property type="component" value="Unassembled WGS sequence"/>
</dbReference>
<evidence type="ECO:0000313" key="4">
    <source>
        <dbReference type="EMBL" id="KAK0387063.1"/>
    </source>
</evidence>
<evidence type="ECO:0000256" key="3">
    <source>
        <dbReference type="ARBA" id="ARBA00023002"/>
    </source>
</evidence>
<dbReference type="SUPFAM" id="SSF51735">
    <property type="entry name" value="NAD(P)-binding Rossmann-fold domains"/>
    <property type="match status" value="1"/>
</dbReference>
<dbReference type="Gene3D" id="3.40.50.720">
    <property type="entry name" value="NAD(P)-binding Rossmann-like Domain"/>
    <property type="match status" value="1"/>
</dbReference>
<dbReference type="PANTHER" id="PTHR43618:SF18">
    <property type="entry name" value="SHORT CHAIN DEHYDROGENASE_REDUCTASE FAMILY (AFU_ORTHOLOGUE AFUA_5G12480)"/>
    <property type="match status" value="1"/>
</dbReference>